<keyword evidence="1" id="KW-0407">Ion channel</keyword>
<feature type="non-terminal residue" evidence="1">
    <location>
        <position position="1"/>
    </location>
</feature>
<dbReference type="PANTHER" id="PTHR10153">
    <property type="entry name" value="SMALL CONDUCTANCE CALCIUM-ACTIVATED POTASSIUM CHANNEL"/>
    <property type="match status" value="1"/>
</dbReference>
<sequence>FPAKCYSRFPNGAFFRMNRRKTEPKRKNYKYQGRERASSMFTVSSDILRVSGYTQQFRTLLTARFSPRRESTPNVHLDVEDDKTDEKYVNGGVRFDAAIAEETGTPNPRAVRRRQSGYAISISSDSTAKMRCRMRKQLFIQRNKVKIALIDSGADDWRVAVSMDRVVKLSVELAVCVICPFPGSGSIRWPFISPETRLVKMVDVPVDVLLSVPMFLRSYLLCRFMVLHSKQFQVGQLSECPTGGRYATVTTPLMHSCGEV</sequence>
<dbReference type="Proteomes" id="UP000230423">
    <property type="component" value="Unassembled WGS sequence"/>
</dbReference>
<dbReference type="InterPro" id="IPR015449">
    <property type="entry name" value="K_chnl_Ca-activ_SK"/>
</dbReference>
<evidence type="ECO:0000313" key="1">
    <source>
        <dbReference type="EMBL" id="PIO69906.1"/>
    </source>
</evidence>
<keyword evidence="1" id="KW-0406">Ion transport</keyword>
<dbReference type="AlphaFoldDB" id="A0A2G9UI93"/>
<dbReference type="GO" id="GO:0016286">
    <property type="term" value="F:small conductance calcium-activated potassium channel activity"/>
    <property type="evidence" value="ECO:0007669"/>
    <property type="project" value="InterPro"/>
</dbReference>
<dbReference type="GO" id="GO:0016020">
    <property type="term" value="C:membrane"/>
    <property type="evidence" value="ECO:0007669"/>
    <property type="project" value="InterPro"/>
</dbReference>
<keyword evidence="2" id="KW-1185">Reference proteome</keyword>
<proteinExistence type="predicted"/>
<protein>
    <submittedName>
        <fullName evidence="1">Calcium-activated SK potassium channel</fullName>
    </submittedName>
</protein>
<dbReference type="OrthoDB" id="5809340at2759"/>
<keyword evidence="1" id="KW-0813">Transport</keyword>
<organism evidence="1 2">
    <name type="scientific">Teladorsagia circumcincta</name>
    <name type="common">Brown stomach worm</name>
    <name type="synonym">Ostertagia circumcincta</name>
    <dbReference type="NCBI Taxonomy" id="45464"/>
    <lineage>
        <taxon>Eukaryota</taxon>
        <taxon>Metazoa</taxon>
        <taxon>Ecdysozoa</taxon>
        <taxon>Nematoda</taxon>
        <taxon>Chromadorea</taxon>
        <taxon>Rhabditida</taxon>
        <taxon>Rhabditina</taxon>
        <taxon>Rhabditomorpha</taxon>
        <taxon>Strongyloidea</taxon>
        <taxon>Trichostrongylidae</taxon>
        <taxon>Teladorsagia</taxon>
    </lineage>
</organism>
<gene>
    <name evidence="1" type="ORF">TELCIR_08260</name>
</gene>
<reference evidence="1 2" key="1">
    <citation type="submission" date="2015-09" db="EMBL/GenBank/DDBJ databases">
        <title>Draft genome of the parasitic nematode Teladorsagia circumcincta isolate WARC Sus (inbred).</title>
        <authorList>
            <person name="Mitreva M."/>
        </authorList>
    </citation>
    <scope>NUCLEOTIDE SEQUENCE [LARGE SCALE GENOMIC DNA]</scope>
    <source>
        <strain evidence="1 2">S</strain>
    </source>
</reference>
<name>A0A2G9UI93_TELCI</name>
<accession>A0A2G9UI93</accession>
<dbReference type="Pfam" id="PF03530">
    <property type="entry name" value="SK_channel"/>
    <property type="match status" value="1"/>
</dbReference>
<evidence type="ECO:0000313" key="2">
    <source>
        <dbReference type="Proteomes" id="UP000230423"/>
    </source>
</evidence>
<dbReference type="EMBL" id="KZ346471">
    <property type="protein sequence ID" value="PIO69906.1"/>
    <property type="molecule type" value="Genomic_DNA"/>
</dbReference>